<dbReference type="PANTHER" id="PTHR31061">
    <property type="entry name" value="LD22376P"/>
    <property type="match status" value="1"/>
</dbReference>
<gene>
    <name evidence="3" type="ORF">NH26_02615</name>
</gene>
<keyword evidence="1" id="KW-0812">Transmembrane</keyword>
<dbReference type="Proteomes" id="UP000179797">
    <property type="component" value="Unassembled WGS sequence"/>
</dbReference>
<feature type="transmembrane region" description="Helical" evidence="1">
    <location>
        <begin position="228"/>
        <end position="245"/>
    </location>
</feature>
<feature type="transmembrane region" description="Helical" evidence="1">
    <location>
        <begin position="88"/>
        <end position="107"/>
    </location>
</feature>
<feature type="domain" description="Heparan-alpha-glucosaminide N-acetyltransferase catalytic" evidence="2">
    <location>
        <begin position="5"/>
        <end position="148"/>
    </location>
</feature>
<feature type="transmembrane region" description="Helical" evidence="1">
    <location>
        <begin position="337"/>
        <end position="358"/>
    </location>
</feature>
<keyword evidence="1" id="KW-0472">Membrane</keyword>
<dbReference type="RefSeq" id="WP_044223872.1">
    <property type="nucleotide sequence ID" value="NZ_JRYR02000001.1"/>
</dbReference>
<feature type="transmembrane region" description="Helical" evidence="1">
    <location>
        <begin position="113"/>
        <end position="130"/>
    </location>
</feature>
<keyword evidence="4" id="KW-1185">Reference proteome</keyword>
<feature type="transmembrane region" description="Helical" evidence="1">
    <location>
        <begin position="137"/>
        <end position="159"/>
    </location>
</feature>
<dbReference type="Pfam" id="PF07786">
    <property type="entry name" value="HGSNAT_cat"/>
    <property type="match status" value="1"/>
</dbReference>
<feature type="transmembrane region" description="Helical" evidence="1">
    <location>
        <begin position="12"/>
        <end position="29"/>
    </location>
</feature>
<comment type="caution">
    <text evidence="3">The sequence shown here is derived from an EMBL/GenBank/DDBJ whole genome shotgun (WGS) entry which is preliminary data.</text>
</comment>
<reference evidence="3 4" key="1">
    <citation type="journal article" date="2012" name="Int. J. Syst. Evol. Microbiol.">
        <title>Flammeovirga pacifica sp. nov., isolated from deep-sea sediment.</title>
        <authorList>
            <person name="Xu H."/>
            <person name="Fu Y."/>
            <person name="Yang N."/>
            <person name="Ding Z."/>
            <person name="Lai Q."/>
            <person name="Zeng R."/>
        </authorList>
    </citation>
    <scope>NUCLEOTIDE SEQUENCE [LARGE SCALE GENOMIC DNA]</scope>
    <source>
        <strain evidence="4">DSM 24597 / LMG 26175 / WPAGA1</strain>
    </source>
</reference>
<evidence type="ECO:0000313" key="4">
    <source>
        <dbReference type="Proteomes" id="UP000179797"/>
    </source>
</evidence>
<dbReference type="EMBL" id="JRYR02000001">
    <property type="protein sequence ID" value="OHX65318.1"/>
    <property type="molecule type" value="Genomic_DNA"/>
</dbReference>
<evidence type="ECO:0000313" key="3">
    <source>
        <dbReference type="EMBL" id="OHX65318.1"/>
    </source>
</evidence>
<dbReference type="PANTHER" id="PTHR31061:SF24">
    <property type="entry name" value="LD22376P"/>
    <property type="match status" value="1"/>
</dbReference>
<feature type="transmembrane region" description="Helical" evidence="1">
    <location>
        <begin position="195"/>
        <end position="216"/>
    </location>
</feature>
<organism evidence="3 4">
    <name type="scientific">Flammeovirga pacifica</name>
    <dbReference type="NCBI Taxonomy" id="915059"/>
    <lineage>
        <taxon>Bacteria</taxon>
        <taxon>Pseudomonadati</taxon>
        <taxon>Bacteroidota</taxon>
        <taxon>Cytophagia</taxon>
        <taxon>Cytophagales</taxon>
        <taxon>Flammeovirgaceae</taxon>
        <taxon>Flammeovirga</taxon>
    </lineage>
</organism>
<protein>
    <recommendedName>
        <fullName evidence="2">Heparan-alpha-glucosaminide N-acetyltransferase catalytic domain-containing protein</fullName>
    </recommendedName>
</protein>
<sequence length="366" mass="41015">MASKRILSLDIFRGLTVILMILVNNPGSWSHIYPPLQHANWHGCTPTDLVFPFFLFIVGVSISFSMYNAKKEESKRPQLLKKAVWRGLKLIGIGLFISLFPFFDFSSLRIPGVLQRIGLVFIFATTIFLYSDIKNIIGILVLILISYWGMMTLIPIPGIGTPDLDDPNKVLSAYIDFKLMGNYLWSGSKTWDPEGLLTTLPAIATTLLGIIAGVLVKTLDKSIIVKRLIIIGACLTIAGAIWGVVFPINKSLWTSTYVLYTGGWAYITLGLCYYIFDVKNFNPKITLVPHAFGLNPMIAYVVAELGAKLMYIIPINGTSLKEYIYQIMMNIGWSNELGSFVFAISYVVILYIFVLILYRKKIVVKV</sequence>
<feature type="transmembrane region" description="Helical" evidence="1">
    <location>
        <begin position="257"/>
        <end position="276"/>
    </location>
</feature>
<dbReference type="AlphaFoldDB" id="A0A1S1YWB5"/>
<feature type="transmembrane region" description="Helical" evidence="1">
    <location>
        <begin position="49"/>
        <end position="67"/>
    </location>
</feature>
<proteinExistence type="predicted"/>
<dbReference type="OrthoDB" id="9788724at2"/>
<evidence type="ECO:0000259" key="2">
    <source>
        <dbReference type="Pfam" id="PF07786"/>
    </source>
</evidence>
<keyword evidence="1" id="KW-1133">Transmembrane helix</keyword>
<accession>A0A1S1YWB5</accession>
<name>A0A1S1YWB5_FLAPC</name>
<evidence type="ECO:0000256" key="1">
    <source>
        <dbReference type="SAM" id="Phobius"/>
    </source>
</evidence>
<dbReference type="InterPro" id="IPR012429">
    <property type="entry name" value="HGSNAT_cat"/>
</dbReference>
<dbReference type="STRING" id="915059.NH26_02615"/>
<feature type="transmembrane region" description="Helical" evidence="1">
    <location>
        <begin position="297"/>
        <end position="317"/>
    </location>
</feature>